<organism evidence="1 2">
    <name type="scientific">Hungatella hathewayi DSM 13479</name>
    <dbReference type="NCBI Taxonomy" id="566550"/>
    <lineage>
        <taxon>Bacteria</taxon>
        <taxon>Bacillati</taxon>
        <taxon>Bacillota</taxon>
        <taxon>Clostridia</taxon>
        <taxon>Lachnospirales</taxon>
        <taxon>Lachnospiraceae</taxon>
        <taxon>Hungatella</taxon>
    </lineage>
</organism>
<evidence type="ECO:0000313" key="2">
    <source>
        <dbReference type="Proteomes" id="UP000004968"/>
    </source>
</evidence>
<proteinExistence type="predicted"/>
<evidence type="ECO:0000313" key="1">
    <source>
        <dbReference type="EMBL" id="EFD00747.1"/>
    </source>
</evidence>
<comment type="caution">
    <text evidence="1">The sequence shown here is derived from an EMBL/GenBank/DDBJ whole genome shotgun (WGS) entry which is preliminary data.</text>
</comment>
<dbReference type="Pfam" id="PF18941">
    <property type="entry name" value="DUF5688"/>
    <property type="match status" value="1"/>
</dbReference>
<accession>D3ABS4</accession>
<sequence length="327" mass="37724">MEQVKTDLHAFVIRREEMLKIDFIYEVTDRIRNKMVGTCEVLIKRITHNNGQQLTGILFKKHGKESPLIYLDKYYDQYVDGRMSMVEIVDEIMRIQGEGGVQELIDIGGLADYEAVQSKIRLKLVNYEANKARLEGMPHVPFLDLAIMFYVEIDSNSQRILTAAVEHHHLEMWGIGKERIYNDALYNMRACCPVRIKSVMSVIKEVEEENDGNLDLIISEEDISHEQGFWIMTTKLGIQGASTLVHGDGLKKFAQINRDNIVILPSSIHEVMLIPQMLANGNYEYLSHMVEEVNRDEVLREDRLSNSIYLYNRNEDSITIAYRGPEL</sequence>
<reference evidence="1 2" key="1">
    <citation type="submission" date="2010-01" db="EMBL/GenBank/DDBJ databases">
        <authorList>
            <person name="Weinstock G."/>
            <person name="Sodergren E."/>
            <person name="Clifton S."/>
            <person name="Fulton L."/>
            <person name="Fulton B."/>
            <person name="Courtney L."/>
            <person name="Fronick C."/>
            <person name="Harrison M."/>
            <person name="Strong C."/>
            <person name="Farmer C."/>
            <person name="Delahaunty K."/>
            <person name="Markovic C."/>
            <person name="Hall O."/>
            <person name="Minx P."/>
            <person name="Tomlinson C."/>
            <person name="Mitreva M."/>
            <person name="Nelson J."/>
            <person name="Hou S."/>
            <person name="Wollam A."/>
            <person name="Pepin K.H."/>
            <person name="Johnson M."/>
            <person name="Bhonagiri V."/>
            <person name="Nash W.E."/>
            <person name="Warren W."/>
            <person name="Chinwalla A."/>
            <person name="Mardis E.R."/>
            <person name="Wilson R.K."/>
        </authorList>
    </citation>
    <scope>NUCLEOTIDE SEQUENCE [LARGE SCALE GENOMIC DNA]</scope>
    <source>
        <strain evidence="1 2">DSM 13479</strain>
    </source>
</reference>
<protein>
    <submittedName>
        <fullName evidence="1">Uncharacterized protein</fullName>
    </submittedName>
</protein>
<dbReference type="InterPro" id="IPR043743">
    <property type="entry name" value="DUF5688"/>
</dbReference>
<dbReference type="HOGENOM" id="CLU_054014_0_0_9"/>
<dbReference type="Proteomes" id="UP000004968">
    <property type="component" value="Unassembled WGS sequence"/>
</dbReference>
<dbReference type="EMBL" id="ACIO01000073">
    <property type="protein sequence ID" value="EFD00747.1"/>
    <property type="molecule type" value="Genomic_DNA"/>
</dbReference>
<dbReference type="AlphaFoldDB" id="D3ABS4"/>
<gene>
    <name evidence="1" type="ORF">CLOSTHATH_01052</name>
</gene>
<name>D3ABS4_9FIRM</name>